<evidence type="ECO:0000313" key="1">
    <source>
        <dbReference type="Proteomes" id="UP000887576"/>
    </source>
</evidence>
<proteinExistence type="predicted"/>
<evidence type="ECO:0000313" key="2">
    <source>
        <dbReference type="WBParaSite" id="JU765_v2.g17475.t2"/>
    </source>
</evidence>
<name>A0AC34QLF3_9BILA</name>
<organism evidence="1 2">
    <name type="scientific">Panagrolaimus sp. JU765</name>
    <dbReference type="NCBI Taxonomy" id="591449"/>
    <lineage>
        <taxon>Eukaryota</taxon>
        <taxon>Metazoa</taxon>
        <taxon>Ecdysozoa</taxon>
        <taxon>Nematoda</taxon>
        <taxon>Chromadorea</taxon>
        <taxon>Rhabditida</taxon>
        <taxon>Tylenchina</taxon>
        <taxon>Panagrolaimomorpha</taxon>
        <taxon>Panagrolaimoidea</taxon>
        <taxon>Panagrolaimidae</taxon>
        <taxon>Panagrolaimus</taxon>
    </lineage>
</organism>
<sequence>MSRAVVGLVLFGLFLVIQAKEEESGTFQGQKLAWKDDDGLEIKIIRPISEEKCTIKSQAGDVVEQYYKLLDKDGKEIGSNFGKTPYVFVFRPVLMAFSDTNSRWAKAKSSLEWTEQ</sequence>
<dbReference type="WBParaSite" id="JU765_v2.g17475.t2">
    <property type="protein sequence ID" value="JU765_v2.g17475.t2"/>
    <property type="gene ID" value="JU765_v2.g17475"/>
</dbReference>
<accession>A0AC34QLF3</accession>
<reference evidence="2" key="1">
    <citation type="submission" date="2022-11" db="UniProtKB">
        <authorList>
            <consortium name="WormBaseParasite"/>
        </authorList>
    </citation>
    <scope>IDENTIFICATION</scope>
</reference>
<protein>
    <submittedName>
        <fullName evidence="2">Peptidylprolyl isomerase</fullName>
    </submittedName>
</protein>
<dbReference type="Proteomes" id="UP000887576">
    <property type="component" value="Unplaced"/>
</dbReference>